<dbReference type="OrthoDB" id="2111564at2"/>
<dbReference type="RefSeq" id="WP_013490831.1">
    <property type="nucleotide sequence ID" value="NC_014829.1"/>
</dbReference>
<protein>
    <submittedName>
        <fullName evidence="1">Uncharacterized protein</fullName>
    </submittedName>
</protein>
<dbReference type="KEGG" id="bco:Bcell_4278"/>
<dbReference type="Proteomes" id="UP000001401">
    <property type="component" value="Chromosome"/>
</dbReference>
<organism evidence="1 2">
    <name type="scientific">Evansella cellulosilytica (strain ATCC 21833 / DSM 2522 / FERM P-1141 / JCM 9156 / N-4)</name>
    <name type="common">Bacillus cellulosilyticus</name>
    <dbReference type="NCBI Taxonomy" id="649639"/>
    <lineage>
        <taxon>Bacteria</taxon>
        <taxon>Bacillati</taxon>
        <taxon>Bacillota</taxon>
        <taxon>Bacilli</taxon>
        <taxon>Bacillales</taxon>
        <taxon>Bacillaceae</taxon>
        <taxon>Evansella</taxon>
    </lineage>
</organism>
<dbReference type="eggNOG" id="ENOG5032R4N">
    <property type="taxonomic scope" value="Bacteria"/>
</dbReference>
<evidence type="ECO:0000313" key="1">
    <source>
        <dbReference type="EMBL" id="ADU32505.1"/>
    </source>
</evidence>
<gene>
    <name evidence="1" type="ordered locus">Bcell_4278</name>
</gene>
<proteinExistence type="predicted"/>
<reference evidence="1 2" key="1">
    <citation type="submission" date="2010-12" db="EMBL/GenBank/DDBJ databases">
        <title>Complete sequence of Bacillus cellulosilyticus DSM 2522.</title>
        <authorList>
            <consortium name="US DOE Joint Genome Institute"/>
            <person name="Lucas S."/>
            <person name="Copeland A."/>
            <person name="Lapidus A."/>
            <person name="Cheng J.-F."/>
            <person name="Bruce D."/>
            <person name="Goodwin L."/>
            <person name="Pitluck S."/>
            <person name="Chertkov O."/>
            <person name="Detter J.C."/>
            <person name="Han C."/>
            <person name="Tapia R."/>
            <person name="Land M."/>
            <person name="Hauser L."/>
            <person name="Jeffries C."/>
            <person name="Kyrpides N."/>
            <person name="Ivanova N."/>
            <person name="Mikhailova N."/>
            <person name="Brumm P."/>
            <person name="Mead D."/>
            <person name="Woyke T."/>
        </authorList>
    </citation>
    <scope>NUCLEOTIDE SEQUENCE [LARGE SCALE GENOMIC DNA]</scope>
    <source>
        <strain evidence="2">ATCC 21833 / DSM 2522 / FERM P-1141 / JCM 9156 / N-4</strain>
    </source>
</reference>
<dbReference type="AlphaFoldDB" id="E6TZT9"/>
<sequence length="354" mass="42794">MYEILPKEYWKKQDYLLYAYDVLRDMLKQADSKKLSNVTIKFNDIKETQSFEKTDDIFKWLDFNGYHDKALNLFSNHIFFLLLKDFCYYIYESISCAERGKVTVAYSLLRKPIRDNLLYMEWLLADHEEFYHTFLHKPIEEYDVSNYKIFTRDRIKKIIKEAGEKTHMGEAINYNNLVYTFRFNGKEEIGLQRIWNQSMHLVTTSPNYKTEKNNLNFVFADEEVWNDYWRYYYFTLPQLMAYVLEICESLFVKAVKVDSFNLFLNRCIRYAKYADVYPSVDLLKELKSQPNILYKTMKDSGIVYKFKCEHCEENIKLTLEVLDEMVDRWSVYCSSCYKEHNICKYYTDSNYSNE</sequence>
<dbReference type="HOGENOM" id="CLU_056139_0_0_9"/>
<dbReference type="EMBL" id="CP002394">
    <property type="protein sequence ID" value="ADU32505.1"/>
    <property type="molecule type" value="Genomic_DNA"/>
</dbReference>
<accession>E6TZT9</accession>
<name>E6TZT9_EVAC2</name>
<keyword evidence="2" id="KW-1185">Reference proteome</keyword>
<evidence type="ECO:0000313" key="2">
    <source>
        <dbReference type="Proteomes" id="UP000001401"/>
    </source>
</evidence>